<dbReference type="CDD" id="cd21554">
    <property type="entry name" value="CoV_N-NTD"/>
    <property type="match status" value="1"/>
</dbReference>
<protein>
    <submittedName>
        <fullName evidence="14">Nucleocapsid protein</fullName>
    </submittedName>
</protein>
<feature type="domain" description="CoV N CTD" evidence="13">
    <location>
        <begin position="225"/>
        <end position="342"/>
    </location>
</feature>
<keyword evidence="8" id="KW-0804">Transcription</keyword>
<dbReference type="Pfam" id="PF00937">
    <property type="entry name" value="CoV_nucleocap"/>
    <property type="match status" value="1"/>
</dbReference>
<evidence type="ECO:0000256" key="6">
    <source>
        <dbReference type="ARBA" id="ARBA00023015"/>
    </source>
</evidence>
<evidence type="ECO:0000256" key="11">
    <source>
        <dbReference type="SAM" id="MobiDB-lite"/>
    </source>
</evidence>
<evidence type="ECO:0000256" key="3">
    <source>
        <dbReference type="ARBA" id="ARBA00022765"/>
    </source>
</evidence>
<dbReference type="InterPro" id="IPR037179">
    <property type="entry name" value="Nucleocapsid_C"/>
</dbReference>
<evidence type="ECO:0000256" key="4">
    <source>
        <dbReference type="ARBA" id="ARBA00022844"/>
    </source>
</evidence>
<organism evidence="14 15">
    <name type="scientific">Suncus murinus coronavirus Xingguo-74</name>
    <dbReference type="NCBI Taxonomy" id="2848125"/>
    <lineage>
        <taxon>Viruses</taxon>
        <taxon>Riboviria</taxon>
        <taxon>Orthornavirae</taxon>
        <taxon>Pisuviricota</taxon>
        <taxon>Pisoniviricetes</taxon>
        <taxon>Nidovirales</taxon>
        <taxon>Cornidovirineae</taxon>
        <taxon>Coronaviridae</taxon>
        <taxon>Orthocoronavirinae</taxon>
        <taxon>Alphacoronavirus</taxon>
        <taxon>Sunacovirus</taxon>
        <taxon>Alphacoronavirus sunci</taxon>
        <taxon>Suncus murinus coronavirus X74</taxon>
    </lineage>
</organism>
<evidence type="ECO:0000256" key="1">
    <source>
        <dbReference type="ARBA" id="ARBA00004340"/>
    </source>
</evidence>
<dbReference type="SUPFAM" id="SSF103068">
    <property type="entry name" value="Nucleocapsid protein dimerization domain"/>
    <property type="match status" value="1"/>
</dbReference>
<evidence type="ECO:0000256" key="10">
    <source>
        <dbReference type="PROSITE-ProRule" id="PRU01276"/>
    </source>
</evidence>
<feature type="compositionally biased region" description="Polar residues" evidence="11">
    <location>
        <begin position="146"/>
        <end position="155"/>
    </location>
</feature>
<dbReference type="PIRSF" id="PIRSF003888">
    <property type="entry name" value="Corona_nucleocap"/>
    <property type="match status" value="1"/>
</dbReference>
<keyword evidence="15" id="KW-1185">Reference proteome</keyword>
<evidence type="ECO:0000256" key="5">
    <source>
        <dbReference type="ARBA" id="ARBA00022884"/>
    </source>
</evidence>
<dbReference type="GO" id="GO:1990904">
    <property type="term" value="C:ribonucleoprotein complex"/>
    <property type="evidence" value="ECO:0007669"/>
    <property type="project" value="UniProtKB-KW"/>
</dbReference>
<keyword evidence="5 10" id="KW-0694">RNA-binding</keyword>
<dbReference type="InterPro" id="IPR044344">
    <property type="entry name" value="N_prot_C_CoV"/>
</dbReference>
<evidence type="ECO:0000256" key="8">
    <source>
        <dbReference type="ARBA" id="ARBA00023163"/>
    </source>
</evidence>
<dbReference type="GO" id="GO:0019013">
    <property type="term" value="C:viral nucleocapsid"/>
    <property type="evidence" value="ECO:0007669"/>
    <property type="project" value="UniProtKB-UniRule"/>
</dbReference>
<dbReference type="GO" id="GO:0003723">
    <property type="term" value="F:RNA binding"/>
    <property type="evidence" value="ECO:0007669"/>
    <property type="project" value="UniProtKB-UniRule"/>
</dbReference>
<feature type="region of interest" description="Disordered" evidence="11">
    <location>
        <begin position="1"/>
        <end position="22"/>
    </location>
</feature>
<comment type="subcellular location">
    <subcellularLocation>
        <location evidence="1">Host cell</location>
    </subcellularLocation>
</comment>
<accession>A0A240FW15</accession>
<proteinExistence type="predicted"/>
<dbReference type="InterPro" id="IPR001218">
    <property type="entry name" value="Nucleocap_CoV"/>
</dbReference>
<keyword evidence="9 10" id="KW-0687">Ribonucleoprotein</keyword>
<evidence type="ECO:0000259" key="12">
    <source>
        <dbReference type="PROSITE" id="PS51928"/>
    </source>
</evidence>
<keyword evidence="2" id="KW-0597">Phosphoprotein</keyword>
<dbReference type="InterPro" id="IPR037195">
    <property type="entry name" value="Nucleocapsid_N"/>
</dbReference>
<name>A0A240FW15_9ALPC</name>
<dbReference type="InterPro" id="IPR044345">
    <property type="entry name" value="N_prot_N_CoV"/>
</dbReference>
<evidence type="ECO:0000313" key="15">
    <source>
        <dbReference type="Proteomes" id="UP000501352"/>
    </source>
</evidence>
<dbReference type="PROSITE" id="PS51929">
    <property type="entry name" value="COV_N_CTD"/>
    <property type="match status" value="1"/>
</dbReference>
<feature type="domain" description="CoV N NTD" evidence="12">
    <location>
        <begin position="26"/>
        <end position="149"/>
    </location>
</feature>
<dbReference type="CDD" id="cd21595">
    <property type="entry name" value="CoV_N-CTD"/>
    <property type="match status" value="1"/>
</dbReference>
<sequence length="366" mass="40036">MSAEKVSWSSSLPTKADTKNGSKVEVELSAWDPIIIQNNKNIQDVLPRTSVPKGLPSGHEIGYWYKGPERYRFTRGEKVPLDPKWYFYPLGHGPAANKKWNSKVEGVFWVARDGASIEKVPDFEPRKKGVDAKRVRLPGKAPANVYFTTTSASRSQSKDNSRAASRSGSKSRIQSRSPSAERGHVDIKLAVLEALKDLGIGQDTKKKSSKSAAASGNNTPKQESSPKVQRKQIERLRHKRVPTGKENITVCFGPRGPEQNFGSDEIVNGGAQGKKVAQLLENVPGPSALLFGGKVEQIGKANGKVAVQYTYVAELDDNEEVKRFLDLIDAYKKPTTANSINSVLNPQATSFAPPSGVIEELQDDLN</sequence>
<evidence type="ECO:0000313" key="14">
    <source>
        <dbReference type="EMBL" id="ASF90447.1"/>
    </source>
</evidence>
<dbReference type="EMBL" id="KY967715">
    <property type="protein sequence ID" value="ASF90447.1"/>
    <property type="molecule type" value="Genomic_RNA"/>
</dbReference>
<dbReference type="PROSITE" id="PS51928">
    <property type="entry name" value="COV_N_NTD"/>
    <property type="match status" value="1"/>
</dbReference>
<evidence type="ECO:0000259" key="13">
    <source>
        <dbReference type="PROSITE" id="PS51929"/>
    </source>
</evidence>
<dbReference type="GO" id="GO:0043657">
    <property type="term" value="C:host cell"/>
    <property type="evidence" value="ECO:0007669"/>
    <property type="project" value="UniProtKB-SubCell"/>
</dbReference>
<feature type="compositionally biased region" description="Polar residues" evidence="11">
    <location>
        <begin position="216"/>
        <end position="227"/>
    </location>
</feature>
<keyword evidence="4 10" id="KW-0946">Virion</keyword>
<reference evidence="14 15" key="1">
    <citation type="journal article" date="2017" name="J. Virol.">
        <title>Discovery of a Highly Divergent Coronavirus in the Asian House Shrew from China Illuminates the Origin of the Alphacoronaviruses.</title>
        <authorList>
            <person name="Wang W."/>
            <person name="Lin X.D."/>
            <person name="Liao Y."/>
            <person name="Guan X.Q."/>
            <person name="Guo W.P."/>
            <person name="Xing J.G."/>
            <person name="Holmes E.C."/>
            <person name="Zhang Y.Z."/>
        </authorList>
    </citation>
    <scope>NUCLEOTIDE SEQUENCE [LARGE SCALE GENOMIC DNA]</scope>
    <source>
        <strain evidence="14">Xingguo-74</strain>
    </source>
</reference>
<evidence type="ECO:0000256" key="2">
    <source>
        <dbReference type="ARBA" id="ARBA00022553"/>
    </source>
</evidence>
<keyword evidence="3" id="KW-0013">ADP-ribosylation</keyword>
<keyword evidence="7 10" id="KW-0543">Viral nucleoprotein</keyword>
<feature type="region of interest" description="Disordered" evidence="11">
    <location>
        <begin position="202"/>
        <end position="233"/>
    </location>
</feature>
<evidence type="ECO:0000256" key="7">
    <source>
        <dbReference type="ARBA" id="ARBA00023086"/>
    </source>
</evidence>
<keyword evidence="6" id="KW-0805">Transcription regulation</keyword>
<dbReference type="SUPFAM" id="SSF110304">
    <property type="entry name" value="Coronavirus RNA-binding domain"/>
    <property type="match status" value="1"/>
</dbReference>
<feature type="region of interest" description="Disordered" evidence="11">
    <location>
        <begin position="146"/>
        <end position="184"/>
    </location>
</feature>
<evidence type="ECO:0000256" key="9">
    <source>
        <dbReference type="ARBA" id="ARBA00023274"/>
    </source>
</evidence>
<dbReference type="Proteomes" id="UP000501352">
    <property type="component" value="Segment"/>
</dbReference>
<feature type="compositionally biased region" description="Low complexity" evidence="11">
    <location>
        <begin position="162"/>
        <end position="172"/>
    </location>
</feature>